<evidence type="ECO:0000313" key="7">
    <source>
        <dbReference type="EMBL" id="OZY87639.1"/>
    </source>
</evidence>
<dbReference type="PANTHER" id="PTHR43461:SF1">
    <property type="entry name" value="TRANSMEMBRANE PROTEIN 256"/>
    <property type="match status" value="1"/>
</dbReference>
<proteinExistence type="inferred from homology"/>
<protein>
    <recommendedName>
        <fullName evidence="9">DUF423 domain-containing protein</fullName>
    </recommendedName>
</protein>
<reference evidence="8" key="1">
    <citation type="submission" date="2017-05" db="EMBL/GenBank/DDBJ databases">
        <authorList>
            <person name="Barney B.M."/>
        </authorList>
    </citation>
    <scope>NUCLEOTIDE SEQUENCE [LARGE SCALE GENOMIC DNA]</scope>
    <source>
        <strain evidence="8">PSBB022</strain>
    </source>
</reference>
<dbReference type="Pfam" id="PF04241">
    <property type="entry name" value="DUF423"/>
    <property type="match status" value="1"/>
</dbReference>
<comment type="similarity">
    <text evidence="2">Belongs to the UPF0382 family.</text>
</comment>
<comment type="subcellular location">
    <subcellularLocation>
        <location evidence="1">Membrane</location>
        <topology evidence="1">Multi-pass membrane protein</topology>
    </subcellularLocation>
</comment>
<dbReference type="AlphaFoldDB" id="A0A266QE49"/>
<dbReference type="InterPro" id="IPR006696">
    <property type="entry name" value="DUF423"/>
</dbReference>
<keyword evidence="3 6" id="KW-0812">Transmembrane</keyword>
<dbReference type="GO" id="GO:0005886">
    <property type="term" value="C:plasma membrane"/>
    <property type="evidence" value="ECO:0007669"/>
    <property type="project" value="TreeGrafter"/>
</dbReference>
<evidence type="ECO:0000313" key="8">
    <source>
        <dbReference type="Proteomes" id="UP000216101"/>
    </source>
</evidence>
<sequence>MARFFLIIAAIEGFFAVLIGAFAAHGLKQILSPAALETVKTGVQYQFYHTFALLLVGFWLLHKPATPGLKASGLAFILGSLLFSGSLYALALGAPRWLGPITPLGGLCFLVGWMLLLVAAWRTKPEA</sequence>
<comment type="caution">
    <text evidence="7">The sequence shown here is derived from an EMBL/GenBank/DDBJ whole genome shotgun (WGS) entry which is preliminary data.</text>
</comment>
<evidence type="ECO:0000256" key="2">
    <source>
        <dbReference type="ARBA" id="ARBA00009694"/>
    </source>
</evidence>
<evidence type="ECO:0000256" key="5">
    <source>
        <dbReference type="ARBA" id="ARBA00023136"/>
    </source>
</evidence>
<evidence type="ECO:0000256" key="1">
    <source>
        <dbReference type="ARBA" id="ARBA00004141"/>
    </source>
</evidence>
<name>A0A266QE49_9GAMM</name>
<keyword evidence="8" id="KW-1185">Reference proteome</keyword>
<evidence type="ECO:0008006" key="9">
    <source>
        <dbReference type="Google" id="ProtNLM"/>
    </source>
</evidence>
<evidence type="ECO:0000256" key="6">
    <source>
        <dbReference type="SAM" id="Phobius"/>
    </source>
</evidence>
<dbReference type="Proteomes" id="UP000216101">
    <property type="component" value="Unassembled WGS sequence"/>
</dbReference>
<feature type="transmembrane region" description="Helical" evidence="6">
    <location>
        <begin position="45"/>
        <end position="61"/>
    </location>
</feature>
<keyword evidence="4 6" id="KW-1133">Transmembrane helix</keyword>
<dbReference type="EMBL" id="NHNI01000001">
    <property type="protein sequence ID" value="OZY87639.1"/>
    <property type="molecule type" value="Genomic_DNA"/>
</dbReference>
<evidence type="ECO:0000256" key="4">
    <source>
        <dbReference type="ARBA" id="ARBA00022989"/>
    </source>
</evidence>
<organism evidence="7 8">
    <name type="scientific">Cellvibrio mixtus</name>
    <dbReference type="NCBI Taxonomy" id="39650"/>
    <lineage>
        <taxon>Bacteria</taxon>
        <taxon>Pseudomonadati</taxon>
        <taxon>Pseudomonadota</taxon>
        <taxon>Gammaproteobacteria</taxon>
        <taxon>Cellvibrionales</taxon>
        <taxon>Cellvibrionaceae</taxon>
        <taxon>Cellvibrio</taxon>
    </lineage>
</organism>
<dbReference type="RefSeq" id="WP_094985005.1">
    <property type="nucleotide sequence ID" value="NZ_NHNI01000001.1"/>
</dbReference>
<feature type="transmembrane region" description="Helical" evidence="6">
    <location>
        <begin position="97"/>
        <end position="121"/>
    </location>
</feature>
<accession>A0A266QE49</accession>
<feature type="transmembrane region" description="Helical" evidence="6">
    <location>
        <begin position="73"/>
        <end position="91"/>
    </location>
</feature>
<feature type="transmembrane region" description="Helical" evidence="6">
    <location>
        <begin position="5"/>
        <end position="25"/>
    </location>
</feature>
<evidence type="ECO:0000256" key="3">
    <source>
        <dbReference type="ARBA" id="ARBA00022692"/>
    </source>
</evidence>
<dbReference type="PANTHER" id="PTHR43461">
    <property type="entry name" value="TRANSMEMBRANE PROTEIN 256"/>
    <property type="match status" value="1"/>
</dbReference>
<gene>
    <name evidence="7" type="ORF">CBP51_11915</name>
</gene>
<keyword evidence="5 6" id="KW-0472">Membrane</keyword>